<organism evidence="3 4">
    <name type="scientific">Pseudolysinimonas kribbensis</name>
    <dbReference type="NCBI Taxonomy" id="433641"/>
    <lineage>
        <taxon>Bacteria</taxon>
        <taxon>Bacillati</taxon>
        <taxon>Actinomycetota</taxon>
        <taxon>Actinomycetes</taxon>
        <taxon>Micrococcales</taxon>
        <taxon>Microbacteriaceae</taxon>
        <taxon>Pseudolysinimonas</taxon>
    </lineage>
</organism>
<dbReference type="RefSeq" id="WP_284252147.1">
    <property type="nucleotide sequence ID" value="NZ_BAAAQO010000005.1"/>
</dbReference>
<proteinExistence type="predicted"/>
<feature type="compositionally biased region" description="Low complexity" evidence="1">
    <location>
        <begin position="279"/>
        <end position="289"/>
    </location>
</feature>
<dbReference type="EMBL" id="BSVB01000001">
    <property type="protein sequence ID" value="GMA93373.1"/>
    <property type="molecule type" value="Genomic_DNA"/>
</dbReference>
<evidence type="ECO:0000256" key="1">
    <source>
        <dbReference type="SAM" id="MobiDB-lite"/>
    </source>
</evidence>
<evidence type="ECO:0008006" key="5">
    <source>
        <dbReference type="Google" id="ProtNLM"/>
    </source>
</evidence>
<feature type="transmembrane region" description="Helical" evidence="2">
    <location>
        <begin position="39"/>
        <end position="61"/>
    </location>
</feature>
<evidence type="ECO:0000256" key="2">
    <source>
        <dbReference type="SAM" id="Phobius"/>
    </source>
</evidence>
<feature type="compositionally biased region" description="Basic residues" evidence="1">
    <location>
        <begin position="23"/>
        <end position="36"/>
    </location>
</feature>
<keyword evidence="2" id="KW-0812">Transmembrane</keyword>
<name>A0ABQ6JYH0_9MICO</name>
<evidence type="ECO:0000313" key="3">
    <source>
        <dbReference type="EMBL" id="GMA93373.1"/>
    </source>
</evidence>
<reference evidence="4" key="1">
    <citation type="journal article" date="2019" name="Int. J. Syst. Evol. Microbiol.">
        <title>The Global Catalogue of Microorganisms (GCM) 10K type strain sequencing project: providing services to taxonomists for standard genome sequencing and annotation.</title>
        <authorList>
            <consortium name="The Broad Institute Genomics Platform"/>
            <consortium name="The Broad Institute Genome Sequencing Center for Infectious Disease"/>
            <person name="Wu L."/>
            <person name="Ma J."/>
        </authorList>
    </citation>
    <scope>NUCLEOTIDE SEQUENCE [LARGE SCALE GENOMIC DNA]</scope>
    <source>
        <strain evidence="4">NBRC 108894</strain>
    </source>
</reference>
<gene>
    <name evidence="3" type="ORF">GCM10025881_01970</name>
</gene>
<keyword evidence="2" id="KW-0472">Membrane</keyword>
<feature type="compositionally biased region" description="Low complexity" evidence="1">
    <location>
        <begin position="1"/>
        <end position="21"/>
    </location>
</feature>
<comment type="caution">
    <text evidence="3">The sequence shown here is derived from an EMBL/GenBank/DDBJ whole genome shotgun (WGS) entry which is preliminary data.</text>
</comment>
<keyword evidence="2" id="KW-1133">Transmembrane helix</keyword>
<evidence type="ECO:0000313" key="4">
    <source>
        <dbReference type="Proteomes" id="UP001157034"/>
    </source>
</evidence>
<sequence>MPVTTPSAPSALRRRAAVPASHGPRRPGRPGPRRGVPRWAVATIAAVIVLAVIGAGVALGIHTAQLSAGSVLTVILQEDRQSGAASAGTRALIASAADAMSAKGGGTLVLHEGAGETPTTVAKVDLAVDRDGGPESDADLRAKAIRARVDRAFGKAAAEEPTGEGRSLAELLSVAADDAAPGARDHEVWLRSLALPTTDPTDVRVLMAADPAAAVASLPRSGVPDLRGMRLHVVFAQPQADQPPLNLATAQWRRAFLAAYIKRAGGVLVSATEEQGTRAAPTAPSAPVVPNLPDPTPQQPTAHADGSITASIDTSSLFLPDEAVLISPDEARAQLQPLVDAWRTGRFSQIVCRGRIAAYGDPGSPLGQQLSLDRARRITEILASEKVPATPVGLGATAPLPGFGPKDAAQRSVVCTAESTTDH</sequence>
<keyword evidence="4" id="KW-1185">Reference proteome</keyword>
<dbReference type="Proteomes" id="UP001157034">
    <property type="component" value="Unassembled WGS sequence"/>
</dbReference>
<feature type="region of interest" description="Disordered" evidence="1">
    <location>
        <begin position="1"/>
        <end position="36"/>
    </location>
</feature>
<feature type="region of interest" description="Disordered" evidence="1">
    <location>
        <begin position="274"/>
        <end position="306"/>
    </location>
</feature>
<accession>A0ABQ6JYH0</accession>
<protein>
    <recommendedName>
        <fullName evidence="5">OmpA-like domain-containing protein</fullName>
    </recommendedName>
</protein>